<evidence type="ECO:0000313" key="1">
    <source>
        <dbReference type="EMBL" id="CAG8826467.1"/>
    </source>
</evidence>
<gene>
    <name evidence="1" type="ORF">RPERSI_LOCUS26744</name>
</gene>
<dbReference type="Proteomes" id="UP000789920">
    <property type="component" value="Unassembled WGS sequence"/>
</dbReference>
<dbReference type="EMBL" id="CAJVQC010092244">
    <property type="protein sequence ID" value="CAG8826467.1"/>
    <property type="molecule type" value="Genomic_DNA"/>
</dbReference>
<evidence type="ECO:0000313" key="2">
    <source>
        <dbReference type="Proteomes" id="UP000789920"/>
    </source>
</evidence>
<name>A0ACA9S5P2_9GLOM</name>
<accession>A0ACA9S5P2</accession>
<sequence length="62" mass="7144">SEDEFDIAELCFSSNVETNMFDEILNVNRQLQMAEETIGLPGSKTEIDKFIDLEEELYPLTK</sequence>
<reference evidence="1" key="1">
    <citation type="submission" date="2021-06" db="EMBL/GenBank/DDBJ databases">
        <authorList>
            <person name="Kallberg Y."/>
            <person name="Tangrot J."/>
            <person name="Rosling A."/>
        </authorList>
    </citation>
    <scope>NUCLEOTIDE SEQUENCE</scope>
    <source>
        <strain evidence="1">MA461A</strain>
    </source>
</reference>
<feature type="non-terminal residue" evidence="1">
    <location>
        <position position="1"/>
    </location>
</feature>
<keyword evidence="2" id="KW-1185">Reference proteome</keyword>
<proteinExistence type="predicted"/>
<organism evidence="1 2">
    <name type="scientific">Racocetra persica</name>
    <dbReference type="NCBI Taxonomy" id="160502"/>
    <lineage>
        <taxon>Eukaryota</taxon>
        <taxon>Fungi</taxon>
        <taxon>Fungi incertae sedis</taxon>
        <taxon>Mucoromycota</taxon>
        <taxon>Glomeromycotina</taxon>
        <taxon>Glomeromycetes</taxon>
        <taxon>Diversisporales</taxon>
        <taxon>Gigasporaceae</taxon>
        <taxon>Racocetra</taxon>
    </lineage>
</organism>
<protein>
    <submittedName>
        <fullName evidence="1">24229_t:CDS:1</fullName>
    </submittedName>
</protein>
<comment type="caution">
    <text evidence="1">The sequence shown here is derived from an EMBL/GenBank/DDBJ whole genome shotgun (WGS) entry which is preliminary data.</text>
</comment>